<dbReference type="GO" id="GO:0003824">
    <property type="term" value="F:catalytic activity"/>
    <property type="evidence" value="ECO:0007669"/>
    <property type="project" value="UniProtKB-ARBA"/>
</dbReference>
<dbReference type="InterPro" id="IPR014748">
    <property type="entry name" value="Enoyl-CoA_hydra_C"/>
</dbReference>
<dbReference type="Proteomes" id="UP000228930">
    <property type="component" value="Unassembled WGS sequence"/>
</dbReference>
<organism evidence="2 3">
    <name type="scientific">Bradyrhizobium nitroreducens</name>
    <dbReference type="NCBI Taxonomy" id="709803"/>
    <lineage>
        <taxon>Bacteria</taxon>
        <taxon>Pseudomonadati</taxon>
        <taxon>Pseudomonadota</taxon>
        <taxon>Alphaproteobacteria</taxon>
        <taxon>Hyphomicrobiales</taxon>
        <taxon>Nitrobacteraceae</taxon>
        <taxon>Bradyrhizobium</taxon>
    </lineage>
</organism>
<evidence type="ECO:0000313" key="3">
    <source>
        <dbReference type="Proteomes" id="UP000228930"/>
    </source>
</evidence>
<evidence type="ECO:0000313" key="2">
    <source>
        <dbReference type="EMBL" id="PIT04810.1"/>
    </source>
</evidence>
<comment type="caution">
    <text evidence="2">The sequence shown here is derived from an EMBL/GenBank/DDBJ whole genome shotgun (WGS) entry which is preliminary data.</text>
</comment>
<keyword evidence="3" id="KW-1185">Reference proteome</keyword>
<dbReference type="AlphaFoldDB" id="A0A2M6UJN5"/>
<gene>
    <name evidence="2" type="ORF">TSA1_31720</name>
</gene>
<sequence length="259" mass="27895">MSQYGYKYLIVERRATGVAIVTMNRPEVLNAINWEMHEELEDVFVKLDHDSSVNAIVLTGAGRGFCSGGDQKSLDKGTLPSPTRSGRHLIRNMLEVEVPIVAAVNGVAVGLGATLALFCDVIYASSTARFADTHVNAGVVAGDGGAVIWPLLMGPVRAKHYLMTGEFISAEKAAAIGMINEVIADGNVLDAAIEYAELLASGPKESIVWTKYSVNKIIKQYAHLLLDTSAALEMLTFKSPERAEAVAAFAAKRKRFAER</sequence>
<accession>A0A2M6UJN5</accession>
<dbReference type="PANTHER" id="PTHR43802">
    <property type="entry name" value="ENOYL-COA HYDRATASE"/>
    <property type="match status" value="1"/>
</dbReference>
<comment type="similarity">
    <text evidence="1">Belongs to the enoyl-CoA hydratase/isomerase family.</text>
</comment>
<dbReference type="PANTHER" id="PTHR43802:SF1">
    <property type="entry name" value="IP11341P-RELATED"/>
    <property type="match status" value="1"/>
</dbReference>
<proteinExistence type="inferred from homology"/>
<dbReference type="CDD" id="cd06558">
    <property type="entry name" value="crotonase-like"/>
    <property type="match status" value="1"/>
</dbReference>
<dbReference type="InterPro" id="IPR001753">
    <property type="entry name" value="Enoyl-CoA_hydra/iso"/>
</dbReference>
<dbReference type="Pfam" id="PF00378">
    <property type="entry name" value="ECH_1"/>
    <property type="match status" value="1"/>
</dbReference>
<name>A0A2M6UJN5_9BRAD</name>
<reference evidence="2 3" key="1">
    <citation type="submission" date="2015-06" db="EMBL/GenBank/DDBJ databases">
        <title>Comparative genome analysis of nirS-carrying Bradyrhizobium sp. strains.</title>
        <authorList>
            <person name="Ishii S."/>
            <person name="Jang J."/>
            <person name="Nishizawa T."/>
            <person name="Senoo K."/>
        </authorList>
    </citation>
    <scope>NUCLEOTIDE SEQUENCE [LARGE SCALE GENOMIC DNA]</scope>
    <source>
        <strain evidence="2 3">TSA1</strain>
    </source>
</reference>
<dbReference type="Gene3D" id="3.90.226.10">
    <property type="entry name" value="2-enoyl-CoA Hydratase, Chain A, domain 1"/>
    <property type="match status" value="1"/>
</dbReference>
<dbReference type="Gene3D" id="1.10.12.10">
    <property type="entry name" value="Lyase 2-enoyl-coa Hydratase, Chain A, domain 2"/>
    <property type="match status" value="1"/>
</dbReference>
<dbReference type="SUPFAM" id="SSF52096">
    <property type="entry name" value="ClpP/crotonase"/>
    <property type="match status" value="1"/>
</dbReference>
<dbReference type="RefSeq" id="WP_100179926.1">
    <property type="nucleotide sequence ID" value="NZ_LFJC01000003.1"/>
</dbReference>
<protein>
    <submittedName>
        <fullName evidence="2">Enoyl-CoA hydratase</fullName>
    </submittedName>
</protein>
<evidence type="ECO:0000256" key="1">
    <source>
        <dbReference type="ARBA" id="ARBA00005254"/>
    </source>
</evidence>
<dbReference type="InterPro" id="IPR029045">
    <property type="entry name" value="ClpP/crotonase-like_dom_sf"/>
</dbReference>
<dbReference type="EMBL" id="LFJC01000003">
    <property type="protein sequence ID" value="PIT04810.1"/>
    <property type="molecule type" value="Genomic_DNA"/>
</dbReference>